<dbReference type="PANTHER" id="PTHR48449:SF1">
    <property type="entry name" value="DUF1985 DOMAIN-CONTAINING PROTEIN"/>
    <property type="match status" value="1"/>
</dbReference>
<dbReference type="InterPro" id="IPR015410">
    <property type="entry name" value="DUF1985"/>
</dbReference>
<gene>
    <name evidence="2" type="ORF">TorRG33x02_157160</name>
</gene>
<organism evidence="2 3">
    <name type="scientific">Trema orientale</name>
    <name type="common">Charcoal tree</name>
    <name type="synonym">Celtis orientalis</name>
    <dbReference type="NCBI Taxonomy" id="63057"/>
    <lineage>
        <taxon>Eukaryota</taxon>
        <taxon>Viridiplantae</taxon>
        <taxon>Streptophyta</taxon>
        <taxon>Embryophyta</taxon>
        <taxon>Tracheophyta</taxon>
        <taxon>Spermatophyta</taxon>
        <taxon>Magnoliopsida</taxon>
        <taxon>eudicotyledons</taxon>
        <taxon>Gunneridae</taxon>
        <taxon>Pentapetalae</taxon>
        <taxon>rosids</taxon>
        <taxon>fabids</taxon>
        <taxon>Rosales</taxon>
        <taxon>Cannabaceae</taxon>
        <taxon>Trema</taxon>
    </lineage>
</organism>
<name>A0A2P5ESK1_TREOI</name>
<comment type="caution">
    <text evidence="2">The sequence shown here is derived from an EMBL/GenBank/DDBJ whole genome shotgun (WGS) entry which is preliminary data.</text>
</comment>
<dbReference type="EMBL" id="JXTC01000105">
    <property type="protein sequence ID" value="PON88502.1"/>
    <property type="molecule type" value="Genomic_DNA"/>
</dbReference>
<proteinExistence type="predicted"/>
<reference evidence="3" key="1">
    <citation type="submission" date="2016-06" db="EMBL/GenBank/DDBJ databases">
        <title>Parallel loss of symbiosis genes in relatives of nitrogen-fixing non-legume Parasponia.</title>
        <authorList>
            <person name="Van Velzen R."/>
            <person name="Holmer R."/>
            <person name="Bu F."/>
            <person name="Rutten L."/>
            <person name="Van Zeijl A."/>
            <person name="Liu W."/>
            <person name="Santuari L."/>
            <person name="Cao Q."/>
            <person name="Sharma T."/>
            <person name="Shen D."/>
            <person name="Roswanjaya Y."/>
            <person name="Wardhani T."/>
            <person name="Kalhor M.S."/>
            <person name="Jansen J."/>
            <person name="Van den Hoogen J."/>
            <person name="Gungor B."/>
            <person name="Hartog M."/>
            <person name="Hontelez J."/>
            <person name="Verver J."/>
            <person name="Yang W.-C."/>
            <person name="Schijlen E."/>
            <person name="Repin R."/>
            <person name="Schilthuizen M."/>
            <person name="Schranz E."/>
            <person name="Heidstra R."/>
            <person name="Miyata K."/>
            <person name="Fedorova E."/>
            <person name="Kohlen W."/>
            <person name="Bisseling T."/>
            <person name="Smit S."/>
            <person name="Geurts R."/>
        </authorList>
    </citation>
    <scope>NUCLEOTIDE SEQUENCE [LARGE SCALE GENOMIC DNA]</scope>
    <source>
        <strain evidence="3">cv. RG33-2</strain>
    </source>
</reference>
<feature type="domain" description="DUF1985" evidence="1">
    <location>
        <begin position="50"/>
        <end position="117"/>
    </location>
</feature>
<evidence type="ECO:0000313" key="2">
    <source>
        <dbReference type="EMBL" id="PON88502.1"/>
    </source>
</evidence>
<evidence type="ECO:0000259" key="1">
    <source>
        <dbReference type="Pfam" id="PF09331"/>
    </source>
</evidence>
<dbReference type="Proteomes" id="UP000237000">
    <property type="component" value="Unassembled WGS sequence"/>
</dbReference>
<dbReference type="AlphaFoldDB" id="A0A2P5ESK1"/>
<protein>
    <recommendedName>
        <fullName evidence="1">DUF1985 domain-containing protein</fullName>
    </recommendedName>
</protein>
<evidence type="ECO:0000313" key="3">
    <source>
        <dbReference type="Proteomes" id="UP000237000"/>
    </source>
</evidence>
<dbReference type="InParanoid" id="A0A2P5ESK1"/>
<accession>A0A2P5ESK1</accession>
<dbReference type="OrthoDB" id="1930729at2759"/>
<dbReference type="PANTHER" id="PTHR48449">
    <property type="entry name" value="DUF1985 DOMAIN-CONTAINING PROTEIN"/>
    <property type="match status" value="1"/>
</dbReference>
<sequence>MSKIKERFQALDLMERAKKCPFKPFFKAPLLQFSGVLIHQLRLRKVESLDDMRKIHFDISGKRIRFGLCEFALITGLNFGKYPDEAKLKTMSGIRRLVKKYMNDSNIVRSGELVAAFLNCGDTEDA</sequence>
<dbReference type="Pfam" id="PF09331">
    <property type="entry name" value="DUF1985"/>
    <property type="match status" value="1"/>
</dbReference>
<keyword evidence="3" id="KW-1185">Reference proteome</keyword>